<comment type="caution">
    <text evidence="1">The sequence shown here is derived from an EMBL/GenBank/DDBJ whole genome shotgun (WGS) entry which is preliminary data.</text>
</comment>
<dbReference type="Proteomes" id="UP000240971">
    <property type="component" value="Unassembled WGS sequence"/>
</dbReference>
<dbReference type="EMBL" id="PYAW01000001">
    <property type="protein sequence ID" value="PSL50292.1"/>
    <property type="molecule type" value="Genomic_DNA"/>
</dbReference>
<dbReference type="NCBIfam" id="NF038153">
    <property type="entry name" value="lant_leader_L1a"/>
    <property type="match status" value="1"/>
</dbReference>
<dbReference type="InterPro" id="IPR058238">
    <property type="entry name" value="Lant_leader_dom"/>
</dbReference>
<dbReference type="AlphaFoldDB" id="A0A2P8HVN9"/>
<dbReference type="NCBIfam" id="TIGR01847">
    <property type="entry name" value="bacteriocin_sig"/>
    <property type="match status" value="1"/>
</dbReference>
<protein>
    <submittedName>
        <fullName evidence="1">Bacteriocin-like protein</fullName>
    </submittedName>
</protein>
<sequence length="56" mass="5718">MKKLVLNPLALDKETIAKLDENQLQEIIGGATVELEATSTGCGTGGSTCAAEDPTA</sequence>
<dbReference type="InterPro" id="IPR010133">
    <property type="entry name" value="Bacteriocin_signal_seq"/>
</dbReference>
<dbReference type="OrthoDB" id="680968at2"/>
<gene>
    <name evidence="1" type="ORF">CLV51_1011636</name>
</gene>
<proteinExistence type="predicted"/>
<organism evidence="1 2">
    <name type="scientific">Chitinophaga niastensis</name>
    <dbReference type="NCBI Taxonomy" id="536980"/>
    <lineage>
        <taxon>Bacteria</taxon>
        <taxon>Pseudomonadati</taxon>
        <taxon>Bacteroidota</taxon>
        <taxon>Chitinophagia</taxon>
        <taxon>Chitinophagales</taxon>
        <taxon>Chitinophagaceae</taxon>
        <taxon>Chitinophaga</taxon>
    </lineage>
</organism>
<reference evidence="1 2" key="1">
    <citation type="submission" date="2018-03" db="EMBL/GenBank/DDBJ databases">
        <title>Genomic Encyclopedia of Archaeal and Bacterial Type Strains, Phase II (KMG-II): from individual species to whole genera.</title>
        <authorList>
            <person name="Goeker M."/>
        </authorList>
    </citation>
    <scope>NUCLEOTIDE SEQUENCE [LARGE SCALE GENOMIC DNA]</scope>
    <source>
        <strain evidence="1 2">DSM 24859</strain>
    </source>
</reference>
<accession>A0A2P8HVN9</accession>
<keyword evidence="2" id="KW-1185">Reference proteome</keyword>
<name>A0A2P8HVN9_CHINA</name>
<evidence type="ECO:0000313" key="1">
    <source>
        <dbReference type="EMBL" id="PSL50292.1"/>
    </source>
</evidence>
<dbReference type="RefSeq" id="WP_106527448.1">
    <property type="nucleotide sequence ID" value="NZ_PYAW01000001.1"/>
</dbReference>
<evidence type="ECO:0000313" key="2">
    <source>
        <dbReference type="Proteomes" id="UP000240971"/>
    </source>
</evidence>